<evidence type="ECO:0000313" key="6">
    <source>
        <dbReference type="Proteomes" id="UP000321291"/>
    </source>
</evidence>
<dbReference type="InterPro" id="IPR050611">
    <property type="entry name" value="ABCF"/>
</dbReference>
<dbReference type="SMART" id="SM00382">
    <property type="entry name" value="AAA"/>
    <property type="match status" value="1"/>
</dbReference>
<dbReference type="InterPro" id="IPR003593">
    <property type="entry name" value="AAA+_ATPase"/>
</dbReference>
<name>A0A5B8VSF3_9BACT</name>
<dbReference type="Pfam" id="PF00005">
    <property type="entry name" value="ABC_tran"/>
    <property type="match status" value="2"/>
</dbReference>
<evidence type="ECO:0000313" key="5">
    <source>
        <dbReference type="EMBL" id="QEC73505.1"/>
    </source>
</evidence>
<dbReference type="Proteomes" id="UP000321291">
    <property type="component" value="Chromosome"/>
</dbReference>
<dbReference type="OrthoDB" id="613473at2"/>
<dbReference type="InterPro" id="IPR003439">
    <property type="entry name" value="ABC_transporter-like_ATP-bd"/>
</dbReference>
<dbReference type="RefSeq" id="WP_146786021.1">
    <property type="nucleotide sequence ID" value="NZ_CP042434.1"/>
</dbReference>
<feature type="domain" description="ABC transporter" evidence="4">
    <location>
        <begin position="2"/>
        <end position="234"/>
    </location>
</feature>
<gene>
    <name evidence="5" type="ORF">FSB73_19415</name>
</gene>
<dbReference type="SUPFAM" id="SSF52540">
    <property type="entry name" value="P-loop containing nucleoside triphosphate hydrolases"/>
    <property type="match status" value="2"/>
</dbReference>
<organism evidence="5 6">
    <name type="scientific">Arachidicoccus ginsenosidivorans</name>
    <dbReference type="NCBI Taxonomy" id="496057"/>
    <lineage>
        <taxon>Bacteria</taxon>
        <taxon>Pseudomonadati</taxon>
        <taxon>Bacteroidota</taxon>
        <taxon>Chitinophagia</taxon>
        <taxon>Chitinophagales</taxon>
        <taxon>Chitinophagaceae</taxon>
        <taxon>Arachidicoccus</taxon>
    </lineage>
</organism>
<evidence type="ECO:0000256" key="3">
    <source>
        <dbReference type="ARBA" id="ARBA00022840"/>
    </source>
</evidence>
<dbReference type="GO" id="GO:0016887">
    <property type="term" value="F:ATP hydrolysis activity"/>
    <property type="evidence" value="ECO:0007669"/>
    <property type="project" value="InterPro"/>
</dbReference>
<dbReference type="InterPro" id="IPR017871">
    <property type="entry name" value="ABC_transporter-like_CS"/>
</dbReference>
<dbReference type="GO" id="GO:0005524">
    <property type="term" value="F:ATP binding"/>
    <property type="evidence" value="ECO:0007669"/>
    <property type="project" value="UniProtKB-KW"/>
</dbReference>
<dbReference type="PANTHER" id="PTHR19211:SF6">
    <property type="entry name" value="BLL7188 PROTEIN"/>
    <property type="match status" value="1"/>
</dbReference>
<keyword evidence="2" id="KW-0547">Nucleotide-binding</keyword>
<dbReference type="PROSITE" id="PS50893">
    <property type="entry name" value="ABC_TRANSPORTER_2"/>
    <property type="match status" value="1"/>
</dbReference>
<accession>A0A5B8VSF3</accession>
<keyword evidence="6" id="KW-1185">Reference proteome</keyword>
<dbReference type="KEGG" id="agi:FSB73_19415"/>
<dbReference type="EMBL" id="CP042434">
    <property type="protein sequence ID" value="QEC73505.1"/>
    <property type="molecule type" value="Genomic_DNA"/>
</dbReference>
<dbReference type="PROSITE" id="PS00211">
    <property type="entry name" value="ABC_TRANSPORTER_1"/>
    <property type="match status" value="1"/>
</dbReference>
<evidence type="ECO:0000256" key="2">
    <source>
        <dbReference type="ARBA" id="ARBA00022741"/>
    </source>
</evidence>
<evidence type="ECO:0000256" key="1">
    <source>
        <dbReference type="ARBA" id="ARBA00022737"/>
    </source>
</evidence>
<evidence type="ECO:0000259" key="4">
    <source>
        <dbReference type="PROSITE" id="PS50893"/>
    </source>
</evidence>
<protein>
    <submittedName>
        <fullName evidence="5">ABC-F family ATP-binding cassette domain-containing protein</fullName>
    </submittedName>
</protein>
<proteinExistence type="predicted"/>
<dbReference type="Gene3D" id="3.40.50.300">
    <property type="entry name" value="P-loop containing nucleotide triphosphate hydrolases"/>
    <property type="match status" value="2"/>
</dbReference>
<keyword evidence="3 5" id="KW-0067">ATP-binding</keyword>
<sequence>MLHLHQLAFSHPNGSLLFEQLEYSLPQGLTGLTGPNGYGKSTLLKLITGKLSPSHGHIHCSDTPYYVPQHYGQFDHLSIQEVLGIDRPLKALKAILAGNTEPQFFTDLDEQWDLEEKLAIALAKWQLPMIKPSTLFGQLSGGMKTKVLLSGVSLHHPALLLLDEPSNHLDSAGRQLLYQFLDSYKGNALIVSHDRRLLDKMDSILVLDQSGLSSYGGNYSFYQEEMTKQRDAFLKELKSKAQLLKEAEITRRQAIERKQKLDSRGKGKQEKAGLPTILQHSLKNKAENSTARLSASHDGKIADIRVELKMLKEREKQNTGMRLALAHSDLQKGKLLVEARDVCYCYQQGGLSVWPVPINFSLYSDSRWVIQGQNGSGKSTLMALISGKKGQQWVSF</sequence>
<keyword evidence="1" id="KW-0677">Repeat</keyword>
<reference evidence="5 6" key="1">
    <citation type="journal article" date="2017" name="Int. J. Syst. Evol. Microbiol.">
        <title>Arachidicoccus ginsenosidivorans sp. nov., with ginsenoside-converting activity isolated from ginseng cultivating soil.</title>
        <authorList>
            <person name="Siddiqi M.Z."/>
            <person name="Aslam Z."/>
            <person name="Im W.T."/>
        </authorList>
    </citation>
    <scope>NUCLEOTIDE SEQUENCE [LARGE SCALE GENOMIC DNA]</scope>
    <source>
        <strain evidence="5 6">Gsoil 809</strain>
    </source>
</reference>
<dbReference type="AlphaFoldDB" id="A0A5B8VSF3"/>
<dbReference type="InterPro" id="IPR027417">
    <property type="entry name" value="P-loop_NTPase"/>
</dbReference>
<dbReference type="PANTHER" id="PTHR19211">
    <property type="entry name" value="ATP-BINDING TRANSPORT PROTEIN-RELATED"/>
    <property type="match status" value="1"/>
</dbReference>